<protein>
    <submittedName>
        <fullName evidence="1">Membrane protein</fullName>
    </submittedName>
</protein>
<evidence type="ECO:0000313" key="2">
    <source>
        <dbReference type="Proteomes" id="UP000282597"/>
    </source>
</evidence>
<organism evidence="1 2">
    <name type="scientific">Mycoavidus cysteinexigens</name>
    <dbReference type="NCBI Taxonomy" id="1553431"/>
    <lineage>
        <taxon>Bacteria</taxon>
        <taxon>Pseudomonadati</taxon>
        <taxon>Pseudomonadota</taxon>
        <taxon>Betaproteobacteria</taxon>
        <taxon>Burkholderiales</taxon>
        <taxon>Burkholderiaceae</taxon>
        <taxon>Mycoavidus</taxon>
    </lineage>
</organism>
<sequence>MQNTQSSGGALNRLVSSILALAQTRLELAGIELAEEKARLLSVLFLSFAALLFGTIALTTVTALVVTVFWDAYRWQTLAALSALYSVAALLCVIVIRVKSRKATRPFEATLEEFRKDHEALGKTS</sequence>
<accession>A0A2Z6ETJ1</accession>
<dbReference type="InterPro" id="IPR009937">
    <property type="entry name" value="Phage_holin_3_6"/>
</dbReference>
<evidence type="ECO:0000313" key="1">
    <source>
        <dbReference type="EMBL" id="BBE08720.1"/>
    </source>
</evidence>
<dbReference type="RefSeq" id="WP_026921034.1">
    <property type="nucleotide sequence ID" value="NZ_AP018150.1"/>
</dbReference>
<proteinExistence type="predicted"/>
<dbReference type="Proteomes" id="UP000282597">
    <property type="component" value="Chromosome"/>
</dbReference>
<dbReference type="KEGG" id="mcys:MCB1EB_0559"/>
<gene>
    <name evidence="1" type="ORF">MCB1EB_0559</name>
</gene>
<dbReference type="Pfam" id="PF07332">
    <property type="entry name" value="Phage_holin_3_6"/>
    <property type="match status" value="1"/>
</dbReference>
<name>A0A2Z6ETJ1_9BURK</name>
<keyword evidence="2" id="KW-1185">Reference proteome</keyword>
<dbReference type="EMBL" id="AP018150">
    <property type="protein sequence ID" value="BBE08720.1"/>
    <property type="molecule type" value="Genomic_DNA"/>
</dbReference>
<dbReference type="AlphaFoldDB" id="A0A2Z6ETJ1"/>
<reference evidence="1 2" key="1">
    <citation type="journal article" date="2018" name="Microbes Environ.">
        <title>Comparative Genomic Insights into Endofungal Lifestyles of Two Bacterial Endosymbionts, Mycoavidus cysteinexigens and Burkholderia rhizoxinica.</title>
        <authorList>
            <person name="Sharmin D."/>
            <person name="Guo Y."/>
            <person name="Nishizawa T."/>
            <person name="Ohshima S."/>
            <person name="Sato Y."/>
            <person name="Takashima Y."/>
            <person name="Narisawa K."/>
            <person name="Ohta H."/>
        </authorList>
    </citation>
    <scope>NUCLEOTIDE SEQUENCE [LARGE SCALE GENOMIC DNA]</scope>
    <source>
        <strain evidence="1 2">B1-EB</strain>
    </source>
</reference>